<dbReference type="Proteomes" id="UP000783213">
    <property type="component" value="Unassembled WGS sequence"/>
</dbReference>
<dbReference type="EMBL" id="RCSX01000053">
    <property type="protein sequence ID" value="KAF7911845.1"/>
    <property type="molecule type" value="Genomic_DNA"/>
</dbReference>
<keyword evidence="2" id="KW-0597">Phosphoprotein</keyword>
<name>A0ABQ7I4P1_9HELO</name>
<keyword evidence="4" id="KW-0560">Oxidoreductase</keyword>
<evidence type="ECO:0000313" key="8">
    <source>
        <dbReference type="Proteomes" id="UP000783213"/>
    </source>
</evidence>
<evidence type="ECO:0000256" key="2">
    <source>
        <dbReference type="ARBA" id="ARBA00022553"/>
    </source>
</evidence>
<organism evidence="7 8">
    <name type="scientific">Botrytis deweyae</name>
    <dbReference type="NCBI Taxonomy" id="2478750"/>
    <lineage>
        <taxon>Eukaryota</taxon>
        <taxon>Fungi</taxon>
        <taxon>Dikarya</taxon>
        <taxon>Ascomycota</taxon>
        <taxon>Pezizomycotina</taxon>
        <taxon>Leotiomycetes</taxon>
        <taxon>Helotiales</taxon>
        <taxon>Sclerotiniaceae</taxon>
        <taxon>Botrytis</taxon>
    </lineage>
</organism>
<dbReference type="InterPro" id="IPR016035">
    <property type="entry name" value="Acyl_Trfase/lysoPLipase"/>
</dbReference>
<keyword evidence="1" id="KW-0596">Phosphopantetheine</keyword>
<dbReference type="InterPro" id="IPR016039">
    <property type="entry name" value="Thiolase-like"/>
</dbReference>
<evidence type="ECO:0000256" key="5">
    <source>
        <dbReference type="RuleBase" id="RU003694"/>
    </source>
</evidence>
<accession>A0ABQ7I4P1</accession>
<dbReference type="CDD" id="cd00833">
    <property type="entry name" value="PKS"/>
    <property type="match status" value="1"/>
</dbReference>
<keyword evidence="3 5" id="KW-0808">Transferase</keyword>
<dbReference type="InterPro" id="IPR050091">
    <property type="entry name" value="PKS_NRPS_Biosynth_Enz"/>
</dbReference>
<dbReference type="InterPro" id="IPR001227">
    <property type="entry name" value="Ac_transferase_dom_sf"/>
</dbReference>
<reference evidence="7 8" key="1">
    <citation type="journal article" date="2020" name="Genome Biol. Evol.">
        <title>Comparative genomics of Sclerotiniaceae.</title>
        <authorList>
            <person name="Valero Jimenez C.A."/>
            <person name="Steentjes M."/>
            <person name="Scholten O.E."/>
            <person name="Van Kan J.A.L."/>
        </authorList>
    </citation>
    <scope>NUCLEOTIDE SEQUENCE [LARGE SCALE GENOMIC DNA]</scope>
    <source>
        <strain evidence="7 8">B1</strain>
    </source>
</reference>
<protein>
    <recommendedName>
        <fullName evidence="6">Ketosynthase family 3 (KS3) domain-containing protein</fullName>
    </recommendedName>
</protein>
<dbReference type="RefSeq" id="XP_038804176.1">
    <property type="nucleotide sequence ID" value="XM_038959411.1"/>
</dbReference>
<dbReference type="GeneID" id="62238559"/>
<dbReference type="InterPro" id="IPR018201">
    <property type="entry name" value="Ketoacyl_synth_AS"/>
</dbReference>
<evidence type="ECO:0000256" key="3">
    <source>
        <dbReference type="ARBA" id="ARBA00022679"/>
    </source>
</evidence>
<dbReference type="SMART" id="SM00825">
    <property type="entry name" value="PKS_KS"/>
    <property type="match status" value="1"/>
</dbReference>
<dbReference type="Gene3D" id="3.40.366.10">
    <property type="entry name" value="Malonyl-Coenzyme A Acyl Carrier Protein, domain 2"/>
    <property type="match status" value="1"/>
</dbReference>
<evidence type="ECO:0000313" key="7">
    <source>
        <dbReference type="EMBL" id="KAF7911845.1"/>
    </source>
</evidence>
<dbReference type="Gene3D" id="3.40.47.10">
    <property type="match status" value="1"/>
</dbReference>
<dbReference type="PANTHER" id="PTHR43775:SF29">
    <property type="entry name" value="ASPERFURANONE POLYKETIDE SYNTHASE AFOG-RELATED"/>
    <property type="match status" value="1"/>
</dbReference>
<keyword evidence="8" id="KW-1185">Reference proteome</keyword>
<proteinExistence type="inferred from homology"/>
<dbReference type="InterPro" id="IPR020841">
    <property type="entry name" value="PKS_Beta-ketoAc_synthase_dom"/>
</dbReference>
<dbReference type="PANTHER" id="PTHR43775">
    <property type="entry name" value="FATTY ACID SYNTHASE"/>
    <property type="match status" value="1"/>
</dbReference>
<evidence type="ECO:0000256" key="4">
    <source>
        <dbReference type="ARBA" id="ARBA00023002"/>
    </source>
</evidence>
<comment type="similarity">
    <text evidence="5">Belongs to the thiolase-like superfamily. Beta-ketoacyl-ACP synthases family.</text>
</comment>
<evidence type="ECO:0000259" key="6">
    <source>
        <dbReference type="PROSITE" id="PS52004"/>
    </source>
</evidence>
<dbReference type="PROSITE" id="PS52004">
    <property type="entry name" value="KS3_2"/>
    <property type="match status" value="1"/>
</dbReference>
<dbReference type="InterPro" id="IPR014031">
    <property type="entry name" value="Ketoacyl_synth_C"/>
</dbReference>
<dbReference type="InterPro" id="IPR014030">
    <property type="entry name" value="Ketoacyl_synth_N"/>
</dbReference>
<dbReference type="SUPFAM" id="SSF52151">
    <property type="entry name" value="FabD/lysophospholipase-like"/>
    <property type="match status" value="1"/>
</dbReference>
<evidence type="ECO:0000256" key="1">
    <source>
        <dbReference type="ARBA" id="ARBA00022450"/>
    </source>
</evidence>
<dbReference type="PROSITE" id="PS00606">
    <property type="entry name" value="KS3_1"/>
    <property type="match status" value="1"/>
</dbReference>
<dbReference type="Pfam" id="PF00109">
    <property type="entry name" value="ketoacyl-synt"/>
    <property type="match status" value="2"/>
</dbReference>
<comment type="caution">
    <text evidence="7">The sequence shown here is derived from an EMBL/GenBank/DDBJ whole genome shotgun (WGS) entry which is preliminary data.</text>
</comment>
<feature type="domain" description="Ketosynthase family 3 (KS3)" evidence="6">
    <location>
        <begin position="6"/>
        <end position="397"/>
    </location>
</feature>
<dbReference type="Pfam" id="PF02801">
    <property type="entry name" value="Ketoacyl-synt_C"/>
    <property type="match status" value="1"/>
</dbReference>
<gene>
    <name evidence="7" type="ORF">EAE98_011788</name>
</gene>
<sequence length="622" mass="68258">MDQDLLEPIAIIGMSLKYPQDATSPEAFWKLIREKRCTMTEWPSDRLNIDAFYHPDKNKNSTHRLLLETTYHALENAGIPLNEASGTKTGVYTGSMADDYRFTSLKDPEDLPKYAVTGTAMSLLANRLSWFFNFGGPSINLDSACSSSLMALDIACQGLRNGDSSMAVVSGSCLISCLETWISLCNMGFLSPDSRCYSFDSRANGYARGEGVGVVIIKKLSDALTNNDTIRAIIRATGSNSDGHTPGITQPSREAQTRLIEETYIKAGLNPAKTRYFEAHGTGTPLGDPIEAGAIGSVFRRYRSTTEPLYIGALKSNIGHLEGGSGLASLIKTVLVLEKGIIPPNANFERANSNIDAEFFHLKFPTEQAPWPCQGLRRASVNSFGFGGSNSHCIVDDAYHFLKLNSLVGNHNTILDPQICEGDSESEEKAYVRTAFFNVLMIHYANFWSVTQVNGLTAKSCNPVSDPQLLVFSAVDKDGIGRLAEAYSSYFAGHALQTQINQLSLLRNLAYTLSFRRSALTWRSFVVTDSLTDVMNLSIKLSSPIRAGSSLGVAFIFTGQGAQYSRMGMSLLSFPAFRNTLKKAEEAFRQLGCTWCLSGRVVFLCYLSPCIFKRKTDADHLR</sequence>
<dbReference type="SUPFAM" id="SSF53901">
    <property type="entry name" value="Thiolase-like"/>
    <property type="match status" value="1"/>
</dbReference>